<organism evidence="1 2">
    <name type="scientific">Novosphingobium resinovorum</name>
    <dbReference type="NCBI Taxonomy" id="158500"/>
    <lineage>
        <taxon>Bacteria</taxon>
        <taxon>Pseudomonadati</taxon>
        <taxon>Pseudomonadota</taxon>
        <taxon>Alphaproteobacteria</taxon>
        <taxon>Sphingomonadales</taxon>
        <taxon>Sphingomonadaceae</taxon>
        <taxon>Novosphingobium</taxon>
    </lineage>
</organism>
<dbReference type="Proteomes" id="UP000094626">
    <property type="component" value="Plasmid pSA3"/>
</dbReference>
<name>A0A1D8AG79_9SPHN</name>
<dbReference type="EMBL" id="CP017078">
    <property type="protein sequence ID" value="AOR81122.1"/>
    <property type="molecule type" value="Genomic_DNA"/>
</dbReference>
<reference evidence="2" key="1">
    <citation type="journal article" date="2017" name="J. Biotechnol.">
        <title>Complete genome sequence of Novosphingobium resinovorum SA1, a versatile xenobiotic-degrading bacterium capable of utilizing sulfanilic acid.</title>
        <authorList>
            <person name="Hegedus B."/>
            <person name="Kos P.B."/>
            <person name="Balint B."/>
            <person name="Maroti G."/>
            <person name="Gan H.M."/>
            <person name="Perei K."/>
            <person name="Rakhely G."/>
        </authorList>
    </citation>
    <scope>NUCLEOTIDE SEQUENCE [LARGE SCALE GENOMIC DNA]</scope>
    <source>
        <strain evidence="2">SA1</strain>
    </source>
</reference>
<proteinExistence type="predicted"/>
<keyword evidence="1" id="KW-0614">Plasmid</keyword>
<geneLocation type="plasmid" evidence="1 2">
    <name>pSA3</name>
</geneLocation>
<evidence type="ECO:0000313" key="2">
    <source>
        <dbReference type="Proteomes" id="UP000094626"/>
    </source>
</evidence>
<dbReference type="KEGG" id="nre:BES08_30045"/>
<dbReference type="RefSeq" id="WP_051586913.1">
    <property type="nucleotide sequence ID" value="NZ_CP017078.1"/>
</dbReference>
<dbReference type="OrthoDB" id="7575602at2"/>
<dbReference type="AlphaFoldDB" id="A0A1D8AG79"/>
<sequence>MQVSVLVILFRGRERITIHDDSIKAWSELVQFVDASWSDSHATAQICPPTAEEERIQLFFSETGASYILGEADISALAARVLPMKD</sequence>
<evidence type="ECO:0000313" key="1">
    <source>
        <dbReference type="EMBL" id="AOR81122.1"/>
    </source>
</evidence>
<protein>
    <submittedName>
        <fullName evidence="1">Uncharacterized protein</fullName>
    </submittedName>
</protein>
<accession>A0A1D8AG79</accession>
<gene>
    <name evidence="1" type="ORF">BES08_30045</name>
</gene>
<keyword evidence="2" id="KW-1185">Reference proteome</keyword>